<organism evidence="1 2">
    <name type="scientific">Nonomuraea phyllanthi</name>
    <dbReference type="NCBI Taxonomy" id="2219224"/>
    <lineage>
        <taxon>Bacteria</taxon>
        <taxon>Bacillati</taxon>
        <taxon>Actinomycetota</taxon>
        <taxon>Actinomycetes</taxon>
        <taxon>Streptosporangiales</taxon>
        <taxon>Streptosporangiaceae</taxon>
        <taxon>Nonomuraea</taxon>
    </lineage>
</organism>
<dbReference type="Proteomes" id="UP000312512">
    <property type="component" value="Unassembled WGS sequence"/>
</dbReference>
<name>A0A5C4VIZ6_9ACTN</name>
<protein>
    <submittedName>
        <fullName evidence="1">Uncharacterized protein</fullName>
    </submittedName>
</protein>
<accession>A0A5C4VIZ6</accession>
<dbReference type="AlphaFoldDB" id="A0A5C4VIZ6"/>
<comment type="caution">
    <text evidence="1">The sequence shown here is derived from an EMBL/GenBank/DDBJ whole genome shotgun (WGS) entry which is preliminary data.</text>
</comment>
<accession>A0A5P9YX21</accession>
<keyword evidence="2" id="KW-1185">Reference proteome</keyword>
<gene>
    <name evidence="1" type="ORF">FH608_040570</name>
</gene>
<evidence type="ECO:0000313" key="2">
    <source>
        <dbReference type="Proteomes" id="UP000312512"/>
    </source>
</evidence>
<dbReference type="RefSeq" id="WP_139635740.1">
    <property type="nucleotide sequence ID" value="NZ_CP045572.1"/>
</dbReference>
<dbReference type="Gene3D" id="3.40.190.10">
    <property type="entry name" value="Periplasmic binding protein-like II"/>
    <property type="match status" value="1"/>
</dbReference>
<proteinExistence type="predicted"/>
<sequence>MRPPATDQPRAVLPDGHDLAVRHCVTVADLTRQPFIMWTAGGEPLIMTRAGGGRTILLALPADPLPAAVAVLQHALEGMCGDL</sequence>
<evidence type="ECO:0000313" key="1">
    <source>
        <dbReference type="EMBL" id="KAB8189142.1"/>
    </source>
</evidence>
<dbReference type="EMBL" id="VDLX02000021">
    <property type="protein sequence ID" value="KAB8189142.1"/>
    <property type="molecule type" value="Genomic_DNA"/>
</dbReference>
<reference evidence="1 2" key="1">
    <citation type="submission" date="2019-10" db="EMBL/GenBank/DDBJ databases">
        <title>Nonomuraea sp. nov., isolated from Phyllanthus amarus.</title>
        <authorList>
            <person name="Klykleung N."/>
            <person name="Tanasupawat S."/>
        </authorList>
    </citation>
    <scope>NUCLEOTIDE SEQUENCE [LARGE SCALE GENOMIC DNA]</scope>
    <source>
        <strain evidence="1 2">PA1-10</strain>
    </source>
</reference>